<dbReference type="OrthoDB" id="9768769at2"/>
<dbReference type="Pfam" id="PF00535">
    <property type="entry name" value="Glycos_transf_2"/>
    <property type="match status" value="1"/>
</dbReference>
<dbReference type="Gene3D" id="3.90.550.10">
    <property type="entry name" value="Spore Coat Polysaccharide Biosynthesis Protein SpsA, Chain A"/>
    <property type="match status" value="1"/>
</dbReference>
<keyword evidence="4" id="KW-1133">Transmembrane helix</keyword>
<keyword evidence="7" id="KW-1185">Reference proteome</keyword>
<comment type="similarity">
    <text evidence="1">Belongs to the glycosyltransferase 2 family.</text>
</comment>
<feature type="transmembrane region" description="Helical" evidence="4">
    <location>
        <begin position="324"/>
        <end position="341"/>
    </location>
</feature>
<dbReference type="PANTHER" id="PTHR43630:SF1">
    <property type="entry name" value="POLY-BETA-1,6-N-ACETYL-D-GLUCOSAMINE SYNTHASE"/>
    <property type="match status" value="1"/>
</dbReference>
<reference evidence="7" key="1">
    <citation type="submission" date="2018-11" db="EMBL/GenBank/DDBJ databases">
        <title>Genome sequencing of a novel mesophilic and cellulolytic organism within the genus Hungateiclostridium.</title>
        <authorList>
            <person name="Rettenmaier R."/>
            <person name="Liebl W."/>
            <person name="Zverlov V."/>
        </authorList>
    </citation>
    <scope>NUCLEOTIDE SEQUENCE [LARGE SCALE GENOMIC DNA]</scope>
    <source>
        <strain evidence="7">N2K1</strain>
    </source>
</reference>
<evidence type="ECO:0000259" key="5">
    <source>
        <dbReference type="Pfam" id="PF00535"/>
    </source>
</evidence>
<keyword evidence="2" id="KW-0328">Glycosyltransferase</keyword>
<name>A0A4Q0I181_9FIRM</name>
<dbReference type="InterPro" id="IPR029044">
    <property type="entry name" value="Nucleotide-diphossugar_trans"/>
</dbReference>
<dbReference type="Proteomes" id="UP000289166">
    <property type="component" value="Unassembled WGS sequence"/>
</dbReference>
<evidence type="ECO:0000256" key="2">
    <source>
        <dbReference type="ARBA" id="ARBA00022676"/>
    </source>
</evidence>
<evidence type="ECO:0000256" key="1">
    <source>
        <dbReference type="ARBA" id="ARBA00006739"/>
    </source>
</evidence>
<evidence type="ECO:0000256" key="3">
    <source>
        <dbReference type="ARBA" id="ARBA00022679"/>
    </source>
</evidence>
<accession>A0A4Q0I181</accession>
<dbReference type="EMBL" id="RLII01000027">
    <property type="protein sequence ID" value="RXE58000.1"/>
    <property type="molecule type" value="Genomic_DNA"/>
</dbReference>
<comment type="caution">
    <text evidence="6">The sequence shown here is derived from an EMBL/GenBank/DDBJ whole genome shotgun (WGS) entry which is preliminary data.</text>
</comment>
<dbReference type="CDD" id="cd06439">
    <property type="entry name" value="CESA_like_1"/>
    <property type="match status" value="1"/>
</dbReference>
<dbReference type="InterPro" id="IPR001173">
    <property type="entry name" value="Glyco_trans_2-like"/>
</dbReference>
<feature type="transmembrane region" description="Helical" evidence="4">
    <location>
        <begin position="7"/>
        <end position="27"/>
    </location>
</feature>
<keyword evidence="4" id="KW-0472">Membrane</keyword>
<keyword evidence="3 6" id="KW-0808">Transferase</keyword>
<dbReference type="SUPFAM" id="SSF53448">
    <property type="entry name" value="Nucleotide-diphospho-sugar transferases"/>
    <property type="match status" value="1"/>
</dbReference>
<evidence type="ECO:0000256" key="4">
    <source>
        <dbReference type="SAM" id="Phobius"/>
    </source>
</evidence>
<protein>
    <submittedName>
        <fullName evidence="6">Glycosyltransferase family 2 protein</fullName>
    </submittedName>
</protein>
<evidence type="ECO:0000313" key="7">
    <source>
        <dbReference type="Proteomes" id="UP000289166"/>
    </source>
</evidence>
<dbReference type="RefSeq" id="WP_128706352.1">
    <property type="nucleotide sequence ID" value="NZ_RLII01000027.1"/>
</dbReference>
<dbReference type="PANTHER" id="PTHR43630">
    <property type="entry name" value="POLY-BETA-1,6-N-ACETYL-D-GLUCOSAMINE SYNTHASE"/>
    <property type="match status" value="1"/>
</dbReference>
<gene>
    <name evidence="6" type="ORF">EFD62_14560</name>
</gene>
<evidence type="ECO:0000313" key="6">
    <source>
        <dbReference type="EMBL" id="RXE58000.1"/>
    </source>
</evidence>
<dbReference type="AlphaFoldDB" id="A0A4Q0I181"/>
<organism evidence="6 7">
    <name type="scientific">Acetivibrio mesophilus</name>
    <dbReference type="NCBI Taxonomy" id="2487273"/>
    <lineage>
        <taxon>Bacteria</taxon>
        <taxon>Bacillati</taxon>
        <taxon>Bacillota</taxon>
        <taxon>Clostridia</taxon>
        <taxon>Eubacteriales</taxon>
        <taxon>Oscillospiraceae</taxon>
        <taxon>Acetivibrio</taxon>
    </lineage>
</organism>
<feature type="transmembrane region" description="Helical" evidence="4">
    <location>
        <begin position="302"/>
        <end position="318"/>
    </location>
</feature>
<keyword evidence="4" id="KW-0812">Transmembrane</keyword>
<dbReference type="GO" id="GO:0016757">
    <property type="term" value="F:glycosyltransferase activity"/>
    <property type="evidence" value="ECO:0007669"/>
    <property type="project" value="UniProtKB-KW"/>
</dbReference>
<feature type="transmembrane region" description="Helical" evidence="4">
    <location>
        <begin position="353"/>
        <end position="373"/>
    </location>
</feature>
<proteinExistence type="inferred from homology"/>
<sequence>MVIFIKILFYISGFIIFWAMIGYPVSLKLIDRFYKSRELEKDYNYQPTVTVMVVAHNEEKVILEKLNNILEIDYPKDKIEFLIASDNSTDQTNNIVREFIERHPEAKIRLYEVKTRKGKTNAQNEAQKTVTTEYLVMTDANSMLDRNAVKELMAAFTSDDIAYICGKLSIVNRQASDVSDSEAAYWDRDLVSREIEARIQTITAGNGALYACRNRDYYDFDPIECHDSSMPLYYALEGKRAICNHDAVAYEKAGEVIEDEFKRKVRMNRTILEVILPDIRILNVFKYRWFSYFYFGHRTCRYLLWIAHLVVLMSNIFLASNSWFYGATLTGQLLFYLLALIKMLTNSNNRILAIIYYYCVTIASQWVGVYNILTGKSKPFWEKAESTR</sequence>
<feature type="domain" description="Glycosyltransferase 2-like" evidence="5">
    <location>
        <begin position="50"/>
        <end position="173"/>
    </location>
</feature>